<keyword evidence="4" id="KW-1185">Reference proteome</keyword>
<gene>
    <name evidence="2 3" type="primary">rsfS</name>
    <name evidence="3" type="ORF">KOR42_26020</name>
</gene>
<reference evidence="3 4" key="1">
    <citation type="submission" date="2019-02" db="EMBL/GenBank/DDBJ databases">
        <title>Deep-cultivation of Planctomycetes and their phenomic and genomic characterization uncovers novel biology.</title>
        <authorList>
            <person name="Wiegand S."/>
            <person name="Jogler M."/>
            <person name="Boedeker C."/>
            <person name="Pinto D."/>
            <person name="Vollmers J."/>
            <person name="Rivas-Marin E."/>
            <person name="Kohn T."/>
            <person name="Peeters S.H."/>
            <person name="Heuer A."/>
            <person name="Rast P."/>
            <person name="Oberbeckmann S."/>
            <person name="Bunk B."/>
            <person name="Jeske O."/>
            <person name="Meyerdierks A."/>
            <person name="Storesund J.E."/>
            <person name="Kallscheuer N."/>
            <person name="Luecker S."/>
            <person name="Lage O.M."/>
            <person name="Pohl T."/>
            <person name="Merkel B.J."/>
            <person name="Hornburger P."/>
            <person name="Mueller R.-W."/>
            <person name="Bruemmer F."/>
            <person name="Labrenz M."/>
            <person name="Spormann A.M."/>
            <person name="Op Den Camp H."/>
            <person name="Overmann J."/>
            <person name="Amann R."/>
            <person name="Jetten M.S.M."/>
            <person name="Mascher T."/>
            <person name="Medema M.H."/>
            <person name="Devos D.P."/>
            <person name="Kaster A.-K."/>
            <person name="Ovreas L."/>
            <person name="Rohde M."/>
            <person name="Galperin M.Y."/>
            <person name="Jogler C."/>
        </authorList>
    </citation>
    <scope>NUCLEOTIDE SEQUENCE [LARGE SCALE GENOMIC DNA]</scope>
    <source>
        <strain evidence="3 4">KOR42</strain>
    </source>
</reference>
<keyword evidence="2" id="KW-0963">Cytoplasm</keyword>
<dbReference type="HAMAP" id="MF_01477">
    <property type="entry name" value="Iojap_RsfS"/>
    <property type="match status" value="1"/>
</dbReference>
<comment type="caution">
    <text evidence="3">The sequence shown here is derived from an EMBL/GenBank/DDBJ whole genome shotgun (WGS) entry which is preliminary data.</text>
</comment>
<comment type="subunit">
    <text evidence="2">Interacts with ribosomal protein uL14 (rplN).</text>
</comment>
<dbReference type="AlphaFoldDB" id="A0A5C5X0H7"/>
<comment type="subcellular location">
    <subcellularLocation>
        <location evidence="2">Cytoplasm</location>
    </subcellularLocation>
</comment>
<dbReference type="Proteomes" id="UP000317243">
    <property type="component" value="Unassembled WGS sequence"/>
</dbReference>
<keyword evidence="2" id="KW-0810">Translation regulation</keyword>
<dbReference type="GO" id="GO:0005737">
    <property type="term" value="C:cytoplasm"/>
    <property type="evidence" value="ECO:0007669"/>
    <property type="project" value="UniProtKB-SubCell"/>
</dbReference>
<keyword evidence="2" id="KW-0678">Repressor</keyword>
<evidence type="ECO:0000256" key="2">
    <source>
        <dbReference type="HAMAP-Rule" id="MF_01477"/>
    </source>
</evidence>
<dbReference type="InterPro" id="IPR004394">
    <property type="entry name" value="Iojap/RsfS/C7orf30"/>
</dbReference>
<dbReference type="EMBL" id="SIHI01000002">
    <property type="protein sequence ID" value="TWT55791.1"/>
    <property type="molecule type" value="Genomic_DNA"/>
</dbReference>
<proteinExistence type="inferred from homology"/>
<dbReference type="OrthoDB" id="9793681at2"/>
<comment type="function">
    <text evidence="2">Functions as a ribosomal silencing factor. Interacts with ribosomal protein uL14 (rplN), blocking formation of intersubunit bridge B8. Prevents association of the 30S and 50S ribosomal subunits and the formation of functional ribosomes, thus repressing translation.</text>
</comment>
<dbReference type="InterPro" id="IPR043519">
    <property type="entry name" value="NT_sf"/>
</dbReference>
<comment type="similarity">
    <text evidence="1 2">Belongs to the Iojap/RsfS family.</text>
</comment>
<dbReference type="Gene3D" id="3.30.460.10">
    <property type="entry name" value="Beta Polymerase, domain 2"/>
    <property type="match status" value="1"/>
</dbReference>
<sequence>MDNRWTHSLDISVSKPKDNVRGLFRTVFQTTCANEGKSIPSRSVQSIAQEANLFHARQHFVWSTTVFGHSERSIQRRKRIKGSNLVDTTGTRVSKSGGNVTGIRSESVIQTALENACRIAQVCEEFRGQDTVVLDVTHITPLFDYFVITTGRSRRQLHAIADQSDDVMDQQGSKRRSTAGYETEWICQDYGDVVLHVFSPAAREQYSLEDLWADAIRVEWSNGKTPESDTSGE</sequence>
<name>A0A5C5X0H7_9PLAN</name>
<dbReference type="PANTHER" id="PTHR21043:SF0">
    <property type="entry name" value="MITOCHONDRIAL ASSEMBLY OF RIBOSOMAL LARGE SUBUNIT PROTEIN 1"/>
    <property type="match status" value="1"/>
</dbReference>
<dbReference type="NCBIfam" id="TIGR00090">
    <property type="entry name" value="rsfS_iojap_ybeB"/>
    <property type="match status" value="1"/>
</dbReference>
<dbReference type="GO" id="GO:0090071">
    <property type="term" value="P:negative regulation of ribosome biogenesis"/>
    <property type="evidence" value="ECO:0007669"/>
    <property type="project" value="UniProtKB-UniRule"/>
</dbReference>
<dbReference type="Pfam" id="PF02410">
    <property type="entry name" value="RsfS"/>
    <property type="match status" value="1"/>
</dbReference>
<dbReference type="GO" id="GO:0017148">
    <property type="term" value="P:negative regulation of translation"/>
    <property type="evidence" value="ECO:0007669"/>
    <property type="project" value="UniProtKB-UniRule"/>
</dbReference>
<dbReference type="GO" id="GO:0042256">
    <property type="term" value="P:cytosolic ribosome assembly"/>
    <property type="evidence" value="ECO:0007669"/>
    <property type="project" value="UniProtKB-UniRule"/>
</dbReference>
<organism evidence="3 4">
    <name type="scientific">Thalassoglobus neptunius</name>
    <dbReference type="NCBI Taxonomy" id="1938619"/>
    <lineage>
        <taxon>Bacteria</taxon>
        <taxon>Pseudomonadati</taxon>
        <taxon>Planctomycetota</taxon>
        <taxon>Planctomycetia</taxon>
        <taxon>Planctomycetales</taxon>
        <taxon>Planctomycetaceae</taxon>
        <taxon>Thalassoglobus</taxon>
    </lineage>
</organism>
<evidence type="ECO:0000313" key="4">
    <source>
        <dbReference type="Proteomes" id="UP000317243"/>
    </source>
</evidence>
<dbReference type="SUPFAM" id="SSF81301">
    <property type="entry name" value="Nucleotidyltransferase"/>
    <property type="match status" value="1"/>
</dbReference>
<dbReference type="GO" id="GO:0043023">
    <property type="term" value="F:ribosomal large subunit binding"/>
    <property type="evidence" value="ECO:0007669"/>
    <property type="project" value="TreeGrafter"/>
</dbReference>
<evidence type="ECO:0000313" key="3">
    <source>
        <dbReference type="EMBL" id="TWT55791.1"/>
    </source>
</evidence>
<accession>A0A5C5X0H7</accession>
<dbReference type="PANTHER" id="PTHR21043">
    <property type="entry name" value="IOJAP SUPERFAMILY ORTHOLOG"/>
    <property type="match status" value="1"/>
</dbReference>
<protein>
    <recommendedName>
        <fullName evidence="2">Ribosomal silencing factor RsfS</fullName>
    </recommendedName>
</protein>
<evidence type="ECO:0000256" key="1">
    <source>
        <dbReference type="ARBA" id="ARBA00010574"/>
    </source>
</evidence>